<dbReference type="NCBIfam" id="TIGR01411">
    <property type="entry name" value="tatAE"/>
    <property type="match status" value="1"/>
</dbReference>
<evidence type="ECO:0000256" key="3">
    <source>
        <dbReference type="ARBA" id="ARBA00022475"/>
    </source>
</evidence>
<evidence type="ECO:0000256" key="8">
    <source>
        <dbReference type="ARBA" id="ARBA00023136"/>
    </source>
</evidence>
<feature type="compositionally biased region" description="Basic and acidic residues" evidence="10">
    <location>
        <begin position="60"/>
        <end position="78"/>
    </location>
</feature>
<sequence length="78" mass="8734">MIERGVDTFFEGILQPTHLFLILIVVLIIFGPGKLPEVGKAMGRTVSEFRKATSANFEQQEEKKEQLSPAKEESGDKK</sequence>
<dbReference type="GO" id="GO:0033281">
    <property type="term" value="C:TAT protein transport complex"/>
    <property type="evidence" value="ECO:0007669"/>
    <property type="project" value="UniProtKB-UniRule"/>
</dbReference>
<comment type="subcellular location">
    <subcellularLocation>
        <location evidence="1 9">Cell membrane</location>
        <topology evidence="1 9">Single-pass membrane protein</topology>
    </subcellularLocation>
</comment>
<evidence type="ECO:0000256" key="2">
    <source>
        <dbReference type="ARBA" id="ARBA00022448"/>
    </source>
</evidence>
<keyword evidence="7 9" id="KW-0811">Translocation</keyword>
<dbReference type="STRING" id="868595.Desca_2061"/>
<organism evidence="11 12">
    <name type="scientific">Desulfotomaculum nigrificans (strain DSM 14880 / VKM B-2319 / CO-1-SRB)</name>
    <name type="common">Desulfotomaculum carboxydivorans</name>
    <dbReference type="NCBI Taxonomy" id="868595"/>
    <lineage>
        <taxon>Bacteria</taxon>
        <taxon>Bacillati</taxon>
        <taxon>Bacillota</taxon>
        <taxon>Clostridia</taxon>
        <taxon>Eubacteriales</taxon>
        <taxon>Desulfotomaculaceae</taxon>
        <taxon>Desulfotomaculum</taxon>
    </lineage>
</organism>
<evidence type="ECO:0000256" key="9">
    <source>
        <dbReference type="HAMAP-Rule" id="MF_00236"/>
    </source>
</evidence>
<keyword evidence="2 9" id="KW-0813">Transport</keyword>
<evidence type="ECO:0000256" key="4">
    <source>
        <dbReference type="ARBA" id="ARBA00022692"/>
    </source>
</evidence>
<feature type="transmembrane region" description="Helical" evidence="9">
    <location>
        <begin position="12"/>
        <end position="30"/>
    </location>
</feature>
<dbReference type="HAMAP" id="MF_00236">
    <property type="entry name" value="TatA_E"/>
    <property type="match status" value="1"/>
</dbReference>
<dbReference type="PANTHER" id="PTHR42982:SF1">
    <property type="entry name" value="SEC-INDEPENDENT PROTEIN TRANSLOCASE PROTEIN TATA"/>
    <property type="match status" value="1"/>
</dbReference>
<dbReference type="InterPro" id="IPR003369">
    <property type="entry name" value="TatA/B/E"/>
</dbReference>
<proteinExistence type="inferred from homology"/>
<dbReference type="HOGENOM" id="CLU_086034_6_0_9"/>
<dbReference type="EMBL" id="CP002736">
    <property type="protein sequence ID" value="AEF94900.1"/>
    <property type="molecule type" value="Genomic_DNA"/>
</dbReference>
<protein>
    <recommendedName>
        <fullName evidence="9">Sec-independent protein translocase protein TatA</fullName>
    </recommendedName>
</protein>
<gene>
    <name evidence="9" type="primary">tatA</name>
    <name evidence="11" type="ordered locus">Desca_2061</name>
</gene>
<dbReference type="Proteomes" id="UP000009226">
    <property type="component" value="Chromosome"/>
</dbReference>
<dbReference type="AlphaFoldDB" id="F6B9K4"/>
<dbReference type="Gene3D" id="1.20.5.3310">
    <property type="match status" value="1"/>
</dbReference>
<comment type="function">
    <text evidence="9">Part of the twin-arginine translocation (Tat) system that transports large folded proteins containing a characteristic twin-arginine motif in their signal peptide across membranes. TatA could form the protein-conducting channel of the Tat system.</text>
</comment>
<dbReference type="PANTHER" id="PTHR42982">
    <property type="entry name" value="SEC-INDEPENDENT PROTEIN TRANSLOCASE PROTEIN TATA"/>
    <property type="match status" value="1"/>
</dbReference>
<name>F6B9K4_DESCC</name>
<keyword evidence="8 9" id="KW-0472">Membrane</keyword>
<reference evidence="11 12" key="1">
    <citation type="submission" date="2011-05" db="EMBL/GenBank/DDBJ databases">
        <title>Complete sequence of Desulfotomaculum carboxydivorans CO-1-SRB.</title>
        <authorList>
            <consortium name="US DOE Joint Genome Institute"/>
            <person name="Lucas S."/>
            <person name="Han J."/>
            <person name="Lapidus A."/>
            <person name="Cheng J.-F."/>
            <person name="Goodwin L."/>
            <person name="Pitluck S."/>
            <person name="Peters L."/>
            <person name="Mikhailova N."/>
            <person name="Lu M."/>
            <person name="Han C."/>
            <person name="Tapia R."/>
            <person name="Land M."/>
            <person name="Hauser L."/>
            <person name="Kyrpides N."/>
            <person name="Ivanova N."/>
            <person name="Pagani I."/>
            <person name="Stams A."/>
            <person name="Plugge C."/>
            <person name="Muyzer G."/>
            <person name="Kuever J."/>
            <person name="Parshina S."/>
            <person name="Ivanova A."/>
            <person name="Nazina T."/>
            <person name="Woyke T."/>
        </authorList>
    </citation>
    <scope>NUCLEOTIDE SEQUENCE [LARGE SCALE GENOMIC DNA]</scope>
    <source>
        <strain evidence="12">DSM 14880 / VKM B-2319 / CO-1-SRB</strain>
    </source>
</reference>
<evidence type="ECO:0000256" key="7">
    <source>
        <dbReference type="ARBA" id="ARBA00023010"/>
    </source>
</evidence>
<comment type="similarity">
    <text evidence="9">Belongs to the TatA/E family.</text>
</comment>
<dbReference type="eggNOG" id="COG1826">
    <property type="taxonomic scope" value="Bacteria"/>
</dbReference>
<comment type="subunit">
    <text evidence="9">Forms a complex with TatC.</text>
</comment>
<keyword evidence="12" id="KW-1185">Reference proteome</keyword>
<evidence type="ECO:0000313" key="11">
    <source>
        <dbReference type="EMBL" id="AEF94900.1"/>
    </source>
</evidence>
<dbReference type="Pfam" id="PF02416">
    <property type="entry name" value="TatA_B_E"/>
    <property type="match status" value="1"/>
</dbReference>
<feature type="region of interest" description="Disordered" evidence="10">
    <location>
        <begin position="53"/>
        <end position="78"/>
    </location>
</feature>
<dbReference type="NCBIfam" id="NF011430">
    <property type="entry name" value="PRK14861.1"/>
    <property type="match status" value="1"/>
</dbReference>
<evidence type="ECO:0000256" key="1">
    <source>
        <dbReference type="ARBA" id="ARBA00004162"/>
    </source>
</evidence>
<evidence type="ECO:0000256" key="6">
    <source>
        <dbReference type="ARBA" id="ARBA00022989"/>
    </source>
</evidence>
<evidence type="ECO:0000313" key="12">
    <source>
        <dbReference type="Proteomes" id="UP000009226"/>
    </source>
</evidence>
<dbReference type="GO" id="GO:0008320">
    <property type="term" value="F:protein transmembrane transporter activity"/>
    <property type="evidence" value="ECO:0007669"/>
    <property type="project" value="UniProtKB-UniRule"/>
</dbReference>
<accession>F6B9K4</accession>
<dbReference type="InterPro" id="IPR006312">
    <property type="entry name" value="TatA/E"/>
</dbReference>
<keyword evidence="3 9" id="KW-1003">Cell membrane</keyword>
<dbReference type="GO" id="GO:0043953">
    <property type="term" value="P:protein transport by the Tat complex"/>
    <property type="evidence" value="ECO:0007669"/>
    <property type="project" value="UniProtKB-UniRule"/>
</dbReference>
<dbReference type="KEGG" id="dca:Desca_2061"/>
<keyword evidence="5 9" id="KW-0653">Protein transport</keyword>
<evidence type="ECO:0000256" key="5">
    <source>
        <dbReference type="ARBA" id="ARBA00022927"/>
    </source>
</evidence>
<dbReference type="RefSeq" id="WP_003542579.1">
    <property type="nucleotide sequence ID" value="NC_015565.1"/>
</dbReference>
<evidence type="ECO:0000256" key="10">
    <source>
        <dbReference type="SAM" id="MobiDB-lite"/>
    </source>
</evidence>
<keyword evidence="4 9" id="KW-0812">Transmembrane</keyword>
<keyword evidence="6 9" id="KW-1133">Transmembrane helix</keyword>